<dbReference type="EMBL" id="CP022272">
    <property type="protein sequence ID" value="ASJ96011.1"/>
    <property type="molecule type" value="Genomic_DNA"/>
</dbReference>
<accession>A0AAC9TXR5</accession>
<evidence type="ECO:0000313" key="1">
    <source>
        <dbReference type="EMBL" id="ASJ96011.1"/>
    </source>
</evidence>
<name>A0AAC9TXR5_9GAMM</name>
<reference evidence="1 2" key="1">
    <citation type="submission" date="2017-06" db="EMBL/GenBank/DDBJ databases">
        <title>Complete genome sequence of Shewanella marisflavi EP1 associated with anaerobic 2,4-dinitrotoluene reduction and salt tolerance.</title>
        <authorList>
            <person name="Huang J."/>
        </authorList>
    </citation>
    <scope>NUCLEOTIDE SEQUENCE [LARGE SCALE GENOMIC DNA]</scope>
    <source>
        <strain evidence="1 2">EP1</strain>
    </source>
</reference>
<protein>
    <submittedName>
        <fullName evidence="1">Uncharacterized protein</fullName>
    </submittedName>
</protein>
<gene>
    <name evidence="1" type="ORF">CFF01_05120</name>
</gene>
<sequence length="221" mass="25261">MELFKYLKSEHFDALSNKGSIRIGTLKNYQSLEHGTMVSDSMEGSKRFTGIYDNVTADQIKGSSALSSLISIGEGGGIGTLKMNNVVIIEPNYFVFSLSNGYSKSDHDTWLEQESYDACYKLATPNHFFRKVTKQINKIQPVKFLGLFEVHYYDEKNGMDFFDPKNSYPAFMLKDYDGFSTQKEIRAVWEPIEKEEIEPIFIKDIKLRSYVNLHAKVQVGT</sequence>
<dbReference type="Proteomes" id="UP000198233">
    <property type="component" value="Chromosome"/>
</dbReference>
<organism evidence="1 2">
    <name type="scientific">Shewanella marisflavi</name>
    <dbReference type="NCBI Taxonomy" id="260364"/>
    <lineage>
        <taxon>Bacteria</taxon>
        <taxon>Pseudomonadati</taxon>
        <taxon>Pseudomonadota</taxon>
        <taxon>Gammaproteobacteria</taxon>
        <taxon>Alteromonadales</taxon>
        <taxon>Shewanellaceae</taxon>
        <taxon>Shewanella</taxon>
    </lineage>
</organism>
<dbReference type="RefSeq" id="WP_088904087.1">
    <property type="nucleotide sequence ID" value="NZ_CP022272.1"/>
</dbReference>
<evidence type="ECO:0000313" key="2">
    <source>
        <dbReference type="Proteomes" id="UP000198233"/>
    </source>
</evidence>
<dbReference type="AlphaFoldDB" id="A0AAC9TXR5"/>
<proteinExistence type="predicted"/>
<dbReference type="KEGG" id="smav:CFF01_05120"/>